<evidence type="ECO:0000256" key="4">
    <source>
        <dbReference type="ARBA" id="ARBA00023125"/>
    </source>
</evidence>
<dbReference type="GO" id="GO:0003677">
    <property type="term" value="F:DNA binding"/>
    <property type="evidence" value="ECO:0007669"/>
    <property type="project" value="UniProtKB-UniRule"/>
</dbReference>
<dbReference type="Pfam" id="PF05485">
    <property type="entry name" value="THAP"/>
    <property type="match status" value="1"/>
</dbReference>
<accession>A0AAV4G1D4</accession>
<organism evidence="8 9">
    <name type="scientific">Elysia marginata</name>
    <dbReference type="NCBI Taxonomy" id="1093978"/>
    <lineage>
        <taxon>Eukaryota</taxon>
        <taxon>Metazoa</taxon>
        <taxon>Spiralia</taxon>
        <taxon>Lophotrochozoa</taxon>
        <taxon>Mollusca</taxon>
        <taxon>Gastropoda</taxon>
        <taxon>Heterobranchia</taxon>
        <taxon>Euthyneura</taxon>
        <taxon>Panpulmonata</taxon>
        <taxon>Sacoglossa</taxon>
        <taxon>Placobranchoidea</taxon>
        <taxon>Plakobranchidae</taxon>
        <taxon>Elysia</taxon>
    </lineage>
</organism>
<keyword evidence="4 5" id="KW-0238">DNA-binding</keyword>
<keyword evidence="2 5" id="KW-0863">Zinc-finger</keyword>
<dbReference type="AlphaFoldDB" id="A0AAV4G1D4"/>
<feature type="compositionally biased region" description="Basic and acidic residues" evidence="6">
    <location>
        <begin position="126"/>
        <end position="142"/>
    </location>
</feature>
<keyword evidence="9" id="KW-1185">Reference proteome</keyword>
<dbReference type="SUPFAM" id="SSF57716">
    <property type="entry name" value="Glucocorticoid receptor-like (DNA-binding domain)"/>
    <property type="match status" value="1"/>
</dbReference>
<evidence type="ECO:0000313" key="9">
    <source>
        <dbReference type="Proteomes" id="UP000762676"/>
    </source>
</evidence>
<feature type="domain" description="THAP-type" evidence="7">
    <location>
        <begin position="1"/>
        <end position="98"/>
    </location>
</feature>
<keyword evidence="3" id="KW-0862">Zinc</keyword>
<reference evidence="8 9" key="1">
    <citation type="journal article" date="2021" name="Elife">
        <title>Chloroplast acquisition without the gene transfer in kleptoplastic sea slugs, Plakobranchus ocellatus.</title>
        <authorList>
            <person name="Maeda T."/>
            <person name="Takahashi S."/>
            <person name="Yoshida T."/>
            <person name="Shimamura S."/>
            <person name="Takaki Y."/>
            <person name="Nagai Y."/>
            <person name="Toyoda A."/>
            <person name="Suzuki Y."/>
            <person name="Arimoto A."/>
            <person name="Ishii H."/>
            <person name="Satoh N."/>
            <person name="Nishiyama T."/>
            <person name="Hasebe M."/>
            <person name="Maruyama T."/>
            <person name="Minagawa J."/>
            <person name="Obokata J."/>
            <person name="Shigenobu S."/>
        </authorList>
    </citation>
    <scope>NUCLEOTIDE SEQUENCE [LARGE SCALE GENOMIC DNA]</scope>
</reference>
<evidence type="ECO:0000256" key="5">
    <source>
        <dbReference type="PROSITE-ProRule" id="PRU00309"/>
    </source>
</evidence>
<sequence>MSGVYCCVYGCTSHGRKKEESSVSYFRIPAVVTREGKETEELTRARRLAWIKAINRKGLTMAEADKKPWLRVCSLHFNGGKPAYKRLQNHPDWAPTLNLGYGTNSDPKTFKTASYERLVSRKRKRQDKESRPSKETRIEHDNCPNQDLQVEAGRIQYEGFPVTVVFSLSLMQASRKKRVAATCVQVSPRPAIHVQWADKIVPLFWRIIHGSNGESDRR</sequence>
<dbReference type="PROSITE" id="PS50950">
    <property type="entry name" value="ZF_THAP"/>
    <property type="match status" value="1"/>
</dbReference>
<dbReference type="Proteomes" id="UP000762676">
    <property type="component" value="Unassembled WGS sequence"/>
</dbReference>
<dbReference type="SMART" id="SM00980">
    <property type="entry name" value="THAP"/>
    <property type="match status" value="1"/>
</dbReference>
<evidence type="ECO:0000256" key="1">
    <source>
        <dbReference type="ARBA" id="ARBA00022723"/>
    </source>
</evidence>
<proteinExistence type="predicted"/>
<evidence type="ECO:0000256" key="3">
    <source>
        <dbReference type="ARBA" id="ARBA00022833"/>
    </source>
</evidence>
<evidence type="ECO:0000259" key="7">
    <source>
        <dbReference type="PROSITE" id="PS50950"/>
    </source>
</evidence>
<feature type="region of interest" description="Disordered" evidence="6">
    <location>
        <begin position="119"/>
        <end position="144"/>
    </location>
</feature>
<name>A0AAV4G1D4_9GAST</name>
<evidence type="ECO:0000256" key="6">
    <source>
        <dbReference type="SAM" id="MobiDB-lite"/>
    </source>
</evidence>
<dbReference type="GO" id="GO:0008270">
    <property type="term" value="F:zinc ion binding"/>
    <property type="evidence" value="ECO:0007669"/>
    <property type="project" value="UniProtKB-KW"/>
</dbReference>
<dbReference type="EMBL" id="BMAT01001019">
    <property type="protein sequence ID" value="GFR78350.1"/>
    <property type="molecule type" value="Genomic_DNA"/>
</dbReference>
<keyword evidence="1" id="KW-0479">Metal-binding</keyword>
<comment type="caution">
    <text evidence="8">The sequence shown here is derived from an EMBL/GenBank/DDBJ whole genome shotgun (WGS) entry which is preliminary data.</text>
</comment>
<dbReference type="InterPro" id="IPR006612">
    <property type="entry name" value="THAP_Znf"/>
</dbReference>
<protein>
    <submittedName>
        <fullName evidence="8">Nuclease HARBI1</fullName>
    </submittedName>
</protein>
<gene>
    <name evidence="8" type="ORF">ElyMa_000531800</name>
</gene>
<evidence type="ECO:0000256" key="2">
    <source>
        <dbReference type="ARBA" id="ARBA00022771"/>
    </source>
</evidence>
<evidence type="ECO:0000313" key="8">
    <source>
        <dbReference type="EMBL" id="GFR78350.1"/>
    </source>
</evidence>